<evidence type="ECO:0000256" key="11">
    <source>
        <dbReference type="ARBA" id="ARBA00031613"/>
    </source>
</evidence>
<comment type="subunit">
    <text evidence="5">Monomer.</text>
</comment>
<organism evidence="15 16">
    <name type="scientific">Tomitella cavernea</name>
    <dbReference type="NCBI Taxonomy" id="1387982"/>
    <lineage>
        <taxon>Bacteria</taxon>
        <taxon>Bacillati</taxon>
        <taxon>Actinomycetota</taxon>
        <taxon>Actinomycetes</taxon>
        <taxon>Mycobacteriales</taxon>
        <taxon>Tomitella</taxon>
    </lineage>
</organism>
<evidence type="ECO:0000313" key="16">
    <source>
        <dbReference type="Proteomes" id="UP001500839"/>
    </source>
</evidence>
<evidence type="ECO:0000256" key="5">
    <source>
        <dbReference type="ARBA" id="ARBA00011245"/>
    </source>
</evidence>
<dbReference type="Gene3D" id="3.20.19.10">
    <property type="entry name" value="Aconitase, domain 4"/>
    <property type="match status" value="1"/>
</dbReference>
<dbReference type="RefSeq" id="WP_200172870.1">
    <property type="nucleotide sequence ID" value="NZ_BAABKQ010000001.1"/>
</dbReference>
<evidence type="ECO:0000256" key="7">
    <source>
        <dbReference type="ARBA" id="ARBA00022723"/>
    </source>
</evidence>
<evidence type="ECO:0000256" key="1">
    <source>
        <dbReference type="ARBA" id="ARBA00000118"/>
    </source>
</evidence>
<evidence type="ECO:0000256" key="9">
    <source>
        <dbReference type="ARBA" id="ARBA00023014"/>
    </source>
</evidence>
<dbReference type="NCBIfam" id="NF006757">
    <property type="entry name" value="PRK09277.1"/>
    <property type="match status" value="1"/>
</dbReference>
<dbReference type="InterPro" id="IPR018136">
    <property type="entry name" value="Aconitase_4Fe-4S_BS"/>
</dbReference>
<name>A0ABP9CCQ8_9ACTN</name>
<accession>A0ABP9CCQ8</accession>
<dbReference type="PROSITE" id="PS00450">
    <property type="entry name" value="ACONITASE_1"/>
    <property type="match status" value="1"/>
</dbReference>
<comment type="similarity">
    <text evidence="4">Belongs to the aconitase/IPM isomerase family.</text>
</comment>
<comment type="caution">
    <text evidence="15">The sequence shown here is derived from an EMBL/GenBank/DDBJ whole genome shotgun (WGS) entry which is preliminary data.</text>
</comment>
<dbReference type="CDD" id="cd01580">
    <property type="entry name" value="AcnA_IRP_Swivel"/>
    <property type="match status" value="1"/>
</dbReference>
<comment type="cofactor">
    <cofactor evidence="2">
        <name>[4Fe-4S] cluster</name>
        <dbReference type="ChEBI" id="CHEBI:49883"/>
    </cofactor>
</comment>
<comment type="pathway">
    <text evidence="3">Organic acid metabolism; propanoate degradation.</text>
</comment>
<dbReference type="Gene3D" id="3.30.499.10">
    <property type="entry name" value="Aconitase, domain 3"/>
    <property type="match status" value="2"/>
</dbReference>
<protein>
    <recommendedName>
        <fullName evidence="6">2-methylisocitrate dehydratase</fullName>
        <ecNumber evidence="6">4.2.1.99</ecNumber>
    </recommendedName>
    <alternativeName>
        <fullName evidence="11">(2R,3S)-2-methylisocitrate dehydratase</fullName>
    </alternativeName>
    <alternativeName>
        <fullName evidence="10">(2S,3R)-3-hydroxybutane-1,2,3-tricarboxylate dehydratase</fullName>
    </alternativeName>
    <alternativeName>
        <fullName evidence="12">Probable 2-methyl-cis-aconitate hydratase</fullName>
    </alternativeName>
</protein>
<reference evidence="16" key="1">
    <citation type="journal article" date="2019" name="Int. J. Syst. Evol. Microbiol.">
        <title>The Global Catalogue of Microorganisms (GCM) 10K type strain sequencing project: providing services to taxonomists for standard genome sequencing and annotation.</title>
        <authorList>
            <consortium name="The Broad Institute Genomics Platform"/>
            <consortium name="The Broad Institute Genome Sequencing Center for Infectious Disease"/>
            <person name="Wu L."/>
            <person name="Ma J."/>
        </authorList>
    </citation>
    <scope>NUCLEOTIDE SEQUENCE [LARGE SCALE GENOMIC DNA]</scope>
    <source>
        <strain evidence="16">JCM 18542</strain>
    </source>
</reference>
<evidence type="ECO:0000256" key="6">
    <source>
        <dbReference type="ARBA" id="ARBA00013250"/>
    </source>
</evidence>
<sequence>MSENSFGARDELEVDGARYEVFRVDRVPGSERLPYSLKVLLENLLRNEDGHLVTRAQIDALAQWDPASAANPEIQFFPARVLMQDFTGVPCVVDLVAMRDAMTALGGDPKKINPLIPTELVIDHSVIADEFASVDAARINSDLEFERNKERYQLLRWGQGAFDDFLVVPPDTGICHQVNLEYLGRGVFTRENADGTTIAYPDSLVGTDSHTPMINGLGVVGWGVGGIEAEAAMLGQPMSMLIPQVVGLKLTGEPQPGTTATDVVLTVAELLRKTGVVGKFVEFYGPGVANVPLANRATLGNMSPEYGSTVSIFPIDQVTLDYMRLTGRPEWRIKLVEAYARMQGMWHDPDHEPQFSQKVELDLSTIRPSIAGPKRPQDRIPLTHSKRAVKQLLHGEETSKVIDEVQEVGLDEASFESFPASDPVAIVEDHNVAPPVEVDIDGPAPDYPSNPTPVTMPGGDEFTIDNGHVIIAAITSCTNTSNPSVMIGAALLAKKAVERGLSSKPWVKTTLAPGSRVVTDYLERSGLTPYLDKLGFNLVGYGCTTCIGNSGPLLGPIADAIDQADLNVAAVLSGNRNFEGRIHPQSRMNFLASPPLVVAYALAGSMLVDLTSDPLGIGSDGEPVYLGDIWPDEAEVDKVISESIEAGMFTEGYSDVYAGDDNWKSLPEATSEVFEWKDDSTYVRRPPYFDGMAREAEPVRDITGARVLAKLGDSVTTDHISPAGAIRRDGPAGAYLQGHGVEPRSFNSYGSRRGNHEVMIRGTFANIRLRNELVPGVEGGVTRYLPTGEQMSIFDAAEKYEADGTPLVVLAGAEYGSGSSRDWAAKGTLLLGVRAVIAQSFERIHRSNLIGMGVLPLEFPEAESIESLGLTGEEEFAISGIAGADSGEFPRTVTVRAGDTEFTAKVRIDTPAEAAYYRHGGILQYVLRQLLGA</sequence>
<dbReference type="EMBL" id="BAABKQ010000001">
    <property type="protein sequence ID" value="GAA4808186.1"/>
    <property type="molecule type" value="Genomic_DNA"/>
</dbReference>
<keyword evidence="16" id="KW-1185">Reference proteome</keyword>
<dbReference type="InterPro" id="IPR015928">
    <property type="entry name" value="Aconitase/3IPM_dehydase_swvl"/>
</dbReference>
<keyword evidence="7" id="KW-0479">Metal-binding</keyword>
<evidence type="ECO:0000256" key="8">
    <source>
        <dbReference type="ARBA" id="ARBA00023004"/>
    </source>
</evidence>
<dbReference type="InterPro" id="IPR006249">
    <property type="entry name" value="Aconitase/IRP2"/>
</dbReference>
<dbReference type="SUPFAM" id="SSF52016">
    <property type="entry name" value="LeuD/IlvD-like"/>
    <property type="match status" value="1"/>
</dbReference>
<dbReference type="NCBIfam" id="NF009520">
    <property type="entry name" value="PRK12881.1"/>
    <property type="match status" value="1"/>
</dbReference>
<evidence type="ECO:0000313" key="15">
    <source>
        <dbReference type="EMBL" id="GAA4808186.1"/>
    </source>
</evidence>
<dbReference type="PANTHER" id="PTHR11670">
    <property type="entry name" value="ACONITASE/IRON-RESPONSIVE ELEMENT FAMILY MEMBER"/>
    <property type="match status" value="1"/>
</dbReference>
<dbReference type="Gene3D" id="6.10.190.10">
    <property type="match status" value="1"/>
</dbReference>
<evidence type="ECO:0000256" key="10">
    <source>
        <dbReference type="ARBA" id="ARBA00030846"/>
    </source>
</evidence>
<gene>
    <name evidence="15" type="primary">acnA_1</name>
    <name evidence="15" type="ORF">GCM10023353_09810</name>
</gene>
<evidence type="ECO:0000256" key="4">
    <source>
        <dbReference type="ARBA" id="ARBA00007185"/>
    </source>
</evidence>
<feature type="domain" description="Aconitase A/isopropylmalate dehydratase small subunit swivel" evidence="14">
    <location>
        <begin position="734"/>
        <end position="861"/>
    </location>
</feature>
<dbReference type="InterPro" id="IPR000573">
    <property type="entry name" value="AconitaseA/IPMdHydase_ssu_swvl"/>
</dbReference>
<dbReference type="Pfam" id="PF00694">
    <property type="entry name" value="Aconitase_C"/>
    <property type="match status" value="1"/>
</dbReference>
<keyword evidence="8" id="KW-0408">Iron</keyword>
<dbReference type="InterPro" id="IPR044137">
    <property type="entry name" value="AcnA_IRP_Swivel"/>
</dbReference>
<dbReference type="Pfam" id="PF00330">
    <property type="entry name" value="Aconitase"/>
    <property type="match status" value="1"/>
</dbReference>
<dbReference type="InterPro" id="IPR015931">
    <property type="entry name" value="Acnase/IPM_dHydase_lsu_aba_1/3"/>
</dbReference>
<dbReference type="InterPro" id="IPR036008">
    <property type="entry name" value="Aconitase_4Fe-4S_dom"/>
</dbReference>
<dbReference type="EC" id="4.2.1.99" evidence="6"/>
<dbReference type="SUPFAM" id="SSF53732">
    <property type="entry name" value="Aconitase iron-sulfur domain"/>
    <property type="match status" value="1"/>
</dbReference>
<evidence type="ECO:0000256" key="12">
    <source>
        <dbReference type="ARBA" id="ARBA00033025"/>
    </source>
</evidence>
<evidence type="ECO:0000259" key="13">
    <source>
        <dbReference type="Pfam" id="PF00330"/>
    </source>
</evidence>
<dbReference type="PROSITE" id="PS01244">
    <property type="entry name" value="ACONITASE_2"/>
    <property type="match status" value="1"/>
</dbReference>
<evidence type="ECO:0000259" key="14">
    <source>
        <dbReference type="Pfam" id="PF00694"/>
    </source>
</evidence>
<keyword evidence="9" id="KW-0411">Iron-sulfur</keyword>
<evidence type="ECO:0000256" key="2">
    <source>
        <dbReference type="ARBA" id="ARBA00001966"/>
    </source>
</evidence>
<dbReference type="PRINTS" id="PR00415">
    <property type="entry name" value="ACONITASE"/>
</dbReference>
<evidence type="ECO:0000256" key="3">
    <source>
        <dbReference type="ARBA" id="ARBA00005026"/>
    </source>
</evidence>
<feature type="domain" description="Aconitase/3-isopropylmalate dehydratase large subunit alpha/beta/alpha" evidence="13">
    <location>
        <begin position="71"/>
        <end position="604"/>
    </location>
</feature>
<dbReference type="Proteomes" id="UP001500839">
    <property type="component" value="Unassembled WGS sequence"/>
</dbReference>
<proteinExistence type="inferred from homology"/>
<dbReference type="InterPro" id="IPR001030">
    <property type="entry name" value="Acoase/IPM_deHydtase_lsu_aba"/>
</dbReference>
<comment type="catalytic activity">
    <reaction evidence="1">
        <text>(2S,3R)-3-hydroxybutane-1,2,3-tricarboxylate = 2-methyl-cis-aconitate + H2O</text>
        <dbReference type="Rhea" id="RHEA:17941"/>
        <dbReference type="ChEBI" id="CHEBI:15377"/>
        <dbReference type="ChEBI" id="CHEBI:57429"/>
        <dbReference type="ChEBI" id="CHEBI:57872"/>
        <dbReference type="EC" id="4.2.1.99"/>
    </reaction>
</comment>